<keyword evidence="1" id="KW-0378">Hydrolase</keyword>
<dbReference type="Proteomes" id="UP000825438">
    <property type="component" value="Chromosome III"/>
</dbReference>
<dbReference type="Gene3D" id="3.40.50.1240">
    <property type="entry name" value="Phosphoglycerate mutase-like"/>
    <property type="match status" value="1"/>
</dbReference>
<name>A0A8F2W2E8_CANAR</name>
<gene>
    <name evidence="5" type="ORF">CA7LBN_003070</name>
</gene>
<evidence type="ECO:0000256" key="3">
    <source>
        <dbReference type="PIRSR" id="PIRSR613078-2"/>
    </source>
</evidence>
<dbReference type="GO" id="GO:0016747">
    <property type="term" value="F:acyltransferase activity, transferring groups other than amino-acyl groups"/>
    <property type="evidence" value="ECO:0007669"/>
    <property type="project" value="InterPro"/>
</dbReference>
<dbReference type="InterPro" id="IPR016181">
    <property type="entry name" value="Acyl_CoA_acyltransferase"/>
</dbReference>
<proteinExistence type="predicted"/>
<reference evidence="5" key="1">
    <citation type="submission" date="2021-06" db="EMBL/GenBank/DDBJ databases">
        <title>Candida auris outbreak in lebanese hospital.</title>
        <authorList>
            <person name="Finianos M."/>
        </authorList>
    </citation>
    <scope>NUCLEOTIDE SEQUENCE</scope>
    <source>
        <strain evidence="5">CA7LBN</strain>
    </source>
</reference>
<dbReference type="Pfam" id="PF00583">
    <property type="entry name" value="Acetyltransf_1"/>
    <property type="match status" value="1"/>
</dbReference>
<feature type="active site" description="Tele-phosphohistidine intermediate" evidence="2">
    <location>
        <position position="150"/>
    </location>
</feature>
<dbReference type="InterPro" id="IPR029033">
    <property type="entry name" value="His_PPase_superfam"/>
</dbReference>
<dbReference type="PANTHER" id="PTHR46517:SF1">
    <property type="entry name" value="FRUCTOSE-2,6-BISPHOSPHATASE TIGAR"/>
    <property type="match status" value="1"/>
</dbReference>
<dbReference type="GO" id="GO:0043456">
    <property type="term" value="P:regulation of pentose-phosphate shunt"/>
    <property type="evidence" value="ECO:0007669"/>
    <property type="project" value="TreeGrafter"/>
</dbReference>
<feature type="binding site" evidence="3">
    <location>
        <begin position="149"/>
        <end position="156"/>
    </location>
    <ligand>
        <name>substrate</name>
    </ligand>
</feature>
<evidence type="ECO:0000256" key="1">
    <source>
        <dbReference type="ARBA" id="ARBA00022801"/>
    </source>
</evidence>
<evidence type="ECO:0000256" key="2">
    <source>
        <dbReference type="PIRSR" id="PIRSR613078-1"/>
    </source>
</evidence>
<dbReference type="GO" id="GO:0005829">
    <property type="term" value="C:cytosol"/>
    <property type="evidence" value="ECO:0007669"/>
    <property type="project" value="TreeGrafter"/>
</dbReference>
<dbReference type="PROSITE" id="PS51186">
    <property type="entry name" value="GNAT"/>
    <property type="match status" value="1"/>
</dbReference>
<dbReference type="InterPro" id="IPR013078">
    <property type="entry name" value="His_Pase_superF_clade-1"/>
</dbReference>
<dbReference type="Pfam" id="PF00300">
    <property type="entry name" value="His_Phos_1"/>
    <property type="match status" value="1"/>
</dbReference>
<dbReference type="Gene3D" id="3.40.630.30">
    <property type="match status" value="1"/>
</dbReference>
<evidence type="ECO:0000259" key="4">
    <source>
        <dbReference type="PROSITE" id="PS51186"/>
    </source>
</evidence>
<protein>
    <recommendedName>
        <fullName evidence="4">N-acetyltransferase domain-containing protein</fullName>
    </recommendedName>
</protein>
<dbReference type="SUPFAM" id="SSF55729">
    <property type="entry name" value="Acyl-CoA N-acyltransferases (Nat)"/>
    <property type="match status" value="1"/>
</dbReference>
<accession>A0A8F2W2E8</accession>
<dbReference type="GO" id="GO:0045820">
    <property type="term" value="P:negative regulation of glycolytic process"/>
    <property type="evidence" value="ECO:0007669"/>
    <property type="project" value="TreeGrafter"/>
</dbReference>
<evidence type="ECO:0000313" key="5">
    <source>
        <dbReference type="EMBL" id="QWW24236.1"/>
    </source>
</evidence>
<feature type="binding site" evidence="3">
    <location>
        <position position="199"/>
    </location>
    <ligand>
        <name>substrate</name>
    </ligand>
</feature>
<dbReference type="CDD" id="cd07067">
    <property type="entry name" value="HP_PGM_like"/>
    <property type="match status" value="1"/>
</dbReference>
<dbReference type="EMBL" id="CP076751">
    <property type="protein sequence ID" value="QWW24236.1"/>
    <property type="molecule type" value="Genomic_DNA"/>
</dbReference>
<dbReference type="SMART" id="SM00855">
    <property type="entry name" value="PGAM"/>
    <property type="match status" value="1"/>
</dbReference>
<dbReference type="InterPro" id="IPR000182">
    <property type="entry name" value="GNAT_dom"/>
</dbReference>
<organism evidence="5">
    <name type="scientific">Candidozyma auris</name>
    <name type="common">Yeast</name>
    <name type="synonym">Candida auris</name>
    <dbReference type="NCBI Taxonomy" id="498019"/>
    <lineage>
        <taxon>Eukaryota</taxon>
        <taxon>Fungi</taxon>
        <taxon>Dikarya</taxon>
        <taxon>Ascomycota</taxon>
        <taxon>Saccharomycotina</taxon>
        <taxon>Pichiomycetes</taxon>
        <taxon>Metschnikowiaceae</taxon>
        <taxon>Candidozyma</taxon>
    </lineage>
</organism>
<dbReference type="SUPFAM" id="SSF53254">
    <property type="entry name" value="Phosphoglycerate mutase-like"/>
    <property type="match status" value="1"/>
</dbReference>
<sequence length="358" mass="40839">MSFTIRPIEATDKAEWKALWSNPQDSYMEFYEALDRVSDEATETTFSRFLDEKEPVYCAVAVDESGKVIGFVTYITHRNTWTVEDALYIHDLYVSTKSRLKGVGRALIEFCYKEADRFNCPNYTSTSNRMTKEIKPNVDPNIIRVFVVRHGRTEFNSKKIIQGHLDIDIDATGEEQAIKLAKYFDDFNFDACVTSDLVRCRSTIKDILKKNDHLTEDNIRTTPNLRERMMGPVQGMFIGDAKEKYGAQFKSMGEQEEDLLSRVESEWQLLVKKATADGHLNTLFCTHGGVITSFTNYLHDVKKYKLGEGLSAENLRVPFNTSITVVDIIKSTGEGTIQKFGVTEHLGGQFEVKNQDLR</sequence>
<dbReference type="CDD" id="cd04301">
    <property type="entry name" value="NAT_SF"/>
    <property type="match status" value="1"/>
</dbReference>
<dbReference type="PANTHER" id="PTHR46517">
    <property type="entry name" value="FRUCTOSE-2,6-BISPHOSPHATASE TIGAR"/>
    <property type="match status" value="1"/>
</dbReference>
<dbReference type="GO" id="GO:0004331">
    <property type="term" value="F:fructose-2,6-bisphosphate 2-phosphatase activity"/>
    <property type="evidence" value="ECO:0007669"/>
    <property type="project" value="TreeGrafter"/>
</dbReference>
<feature type="active site" description="Proton donor/acceptor" evidence="2">
    <location>
        <position position="227"/>
    </location>
</feature>
<dbReference type="AlphaFoldDB" id="A0A8F2W2E8"/>
<feature type="domain" description="N-acetyltransferase" evidence="4">
    <location>
        <begin position="17"/>
        <end position="185"/>
    </location>
</feature>
<dbReference type="InterPro" id="IPR051695">
    <property type="entry name" value="Phosphoglycerate_Mutase"/>
</dbReference>